<comment type="subcellular location">
    <subcellularLocation>
        <location evidence="1">Cell envelope</location>
    </subcellularLocation>
</comment>
<evidence type="ECO:0000313" key="7">
    <source>
        <dbReference type="EMBL" id="HIT39352.1"/>
    </source>
</evidence>
<dbReference type="Gene3D" id="3.40.30.10">
    <property type="entry name" value="Glutaredoxin"/>
    <property type="match status" value="1"/>
</dbReference>
<dbReference type="InterPro" id="IPR013740">
    <property type="entry name" value="Redoxin"/>
</dbReference>
<accession>A0A9D1GF29</accession>
<name>A0A9D1GF29_9BACT</name>
<keyword evidence="4" id="KW-0676">Redox-active center</keyword>
<evidence type="ECO:0000313" key="8">
    <source>
        <dbReference type="Proteomes" id="UP000886722"/>
    </source>
</evidence>
<feature type="domain" description="Thioredoxin" evidence="6">
    <location>
        <begin position="266"/>
        <end position="407"/>
    </location>
</feature>
<evidence type="ECO:0000256" key="5">
    <source>
        <dbReference type="SAM" id="SignalP"/>
    </source>
</evidence>
<reference evidence="7" key="1">
    <citation type="submission" date="2020-10" db="EMBL/GenBank/DDBJ databases">
        <authorList>
            <person name="Gilroy R."/>
        </authorList>
    </citation>
    <scope>NUCLEOTIDE SEQUENCE</scope>
    <source>
        <strain evidence="7">21143</strain>
    </source>
</reference>
<dbReference type="GO" id="GO:0016491">
    <property type="term" value="F:oxidoreductase activity"/>
    <property type="evidence" value="ECO:0007669"/>
    <property type="project" value="InterPro"/>
</dbReference>
<evidence type="ECO:0000256" key="3">
    <source>
        <dbReference type="ARBA" id="ARBA00023157"/>
    </source>
</evidence>
<evidence type="ECO:0000259" key="6">
    <source>
        <dbReference type="PROSITE" id="PS51352"/>
    </source>
</evidence>
<feature type="chain" id="PRO_5038468762" evidence="5">
    <location>
        <begin position="21"/>
        <end position="423"/>
    </location>
</feature>
<sequence>MKFRILSLLVVSLLVFDASAKVRKTKKAAPATTEQQNAPSQITIKGKVQFTYKGYWNYDQPAPEFKMTVYQYEGTQKKVYAEADIDDNNEYTLTLPIATPGVYTVDCGHWQSVRVWGEDEDLTINFRGFDTARVKIKNPPYVYIQGGPKNELMNQYNFCSYRSYQSMIAISKAVYNAKLEEAPRAAINGALFEYNSDDFKARVRYLVEHNDTLTSVLALLPTLSQEDDKALIDNTLNNLSAAHPGYAPIQKYKDDIAKAKAQRERLNNGNPAPAFTYPQIDGKMLSLADLKGKIVLVDFWASWCGPCRKEIVNLKKYYEEFKDKGVEFLSVSIDADKDAWLKAAEEENMPWLQMHATDGGKKLMSDYQFGGIPFIVLIDANGNLYAKGLRGEEIRTAIQNAINGVAPEKPAPRKSISMGAMSM</sequence>
<keyword evidence="2" id="KW-0201">Cytochrome c-type biogenesis</keyword>
<organism evidence="7 8">
    <name type="scientific">Candidatus Caccoplasma intestinavium</name>
    <dbReference type="NCBI Taxonomy" id="2840716"/>
    <lineage>
        <taxon>Bacteria</taxon>
        <taxon>Pseudomonadati</taxon>
        <taxon>Bacteroidota</taxon>
        <taxon>Bacteroidia</taxon>
        <taxon>Bacteroidales</taxon>
        <taxon>Bacteroidaceae</taxon>
        <taxon>Bacteroidaceae incertae sedis</taxon>
        <taxon>Candidatus Caccoplasma</taxon>
    </lineage>
</organism>
<dbReference type="Proteomes" id="UP000886722">
    <property type="component" value="Unassembled WGS sequence"/>
</dbReference>
<evidence type="ECO:0000256" key="1">
    <source>
        <dbReference type="ARBA" id="ARBA00004196"/>
    </source>
</evidence>
<dbReference type="PANTHER" id="PTHR42852">
    <property type="entry name" value="THIOL:DISULFIDE INTERCHANGE PROTEIN DSBE"/>
    <property type="match status" value="1"/>
</dbReference>
<dbReference type="InterPro" id="IPR013766">
    <property type="entry name" value="Thioredoxin_domain"/>
</dbReference>
<reference evidence="7" key="2">
    <citation type="journal article" date="2021" name="PeerJ">
        <title>Extensive microbial diversity within the chicken gut microbiome revealed by metagenomics and culture.</title>
        <authorList>
            <person name="Gilroy R."/>
            <person name="Ravi A."/>
            <person name="Getino M."/>
            <person name="Pursley I."/>
            <person name="Horton D.L."/>
            <person name="Alikhan N.F."/>
            <person name="Baker D."/>
            <person name="Gharbi K."/>
            <person name="Hall N."/>
            <person name="Watson M."/>
            <person name="Adriaenssens E.M."/>
            <person name="Foster-Nyarko E."/>
            <person name="Jarju S."/>
            <person name="Secka A."/>
            <person name="Antonio M."/>
            <person name="Oren A."/>
            <person name="Chaudhuri R.R."/>
            <person name="La Ragione R."/>
            <person name="Hildebrand F."/>
            <person name="Pallen M.J."/>
        </authorList>
    </citation>
    <scope>NUCLEOTIDE SEQUENCE</scope>
    <source>
        <strain evidence="7">21143</strain>
    </source>
</reference>
<keyword evidence="3" id="KW-1015">Disulfide bond</keyword>
<dbReference type="PROSITE" id="PS00194">
    <property type="entry name" value="THIOREDOXIN_1"/>
    <property type="match status" value="1"/>
</dbReference>
<feature type="signal peptide" evidence="5">
    <location>
        <begin position="1"/>
        <end position="20"/>
    </location>
</feature>
<evidence type="ECO:0000256" key="2">
    <source>
        <dbReference type="ARBA" id="ARBA00022748"/>
    </source>
</evidence>
<dbReference type="EMBL" id="DVKT01000036">
    <property type="protein sequence ID" value="HIT39352.1"/>
    <property type="molecule type" value="Genomic_DNA"/>
</dbReference>
<dbReference type="InterPro" id="IPR036249">
    <property type="entry name" value="Thioredoxin-like_sf"/>
</dbReference>
<dbReference type="SUPFAM" id="SSF52833">
    <property type="entry name" value="Thioredoxin-like"/>
    <property type="match status" value="1"/>
</dbReference>
<dbReference type="PANTHER" id="PTHR42852:SF6">
    <property type="entry name" value="THIOL:DISULFIDE INTERCHANGE PROTEIN DSBE"/>
    <property type="match status" value="1"/>
</dbReference>
<keyword evidence="5" id="KW-0732">Signal</keyword>
<dbReference type="Pfam" id="PF08534">
    <property type="entry name" value="Redoxin"/>
    <property type="match status" value="1"/>
</dbReference>
<evidence type="ECO:0000256" key="4">
    <source>
        <dbReference type="ARBA" id="ARBA00023284"/>
    </source>
</evidence>
<gene>
    <name evidence="7" type="ORF">IAD06_04885</name>
</gene>
<proteinExistence type="predicted"/>
<dbReference type="CDD" id="cd02966">
    <property type="entry name" value="TlpA_like_family"/>
    <property type="match status" value="1"/>
</dbReference>
<dbReference type="AlphaFoldDB" id="A0A9D1GF29"/>
<dbReference type="PROSITE" id="PS51352">
    <property type="entry name" value="THIOREDOXIN_2"/>
    <property type="match status" value="1"/>
</dbReference>
<dbReference type="InterPro" id="IPR050553">
    <property type="entry name" value="Thioredoxin_ResA/DsbE_sf"/>
</dbReference>
<dbReference type="GO" id="GO:0030313">
    <property type="term" value="C:cell envelope"/>
    <property type="evidence" value="ECO:0007669"/>
    <property type="project" value="UniProtKB-SubCell"/>
</dbReference>
<dbReference type="InterPro" id="IPR017937">
    <property type="entry name" value="Thioredoxin_CS"/>
</dbReference>
<protein>
    <submittedName>
        <fullName evidence="7">TlpA family protein disulfide reductase</fullName>
    </submittedName>
</protein>
<comment type="caution">
    <text evidence="7">The sequence shown here is derived from an EMBL/GenBank/DDBJ whole genome shotgun (WGS) entry which is preliminary data.</text>
</comment>
<dbReference type="GO" id="GO:0017004">
    <property type="term" value="P:cytochrome complex assembly"/>
    <property type="evidence" value="ECO:0007669"/>
    <property type="project" value="UniProtKB-KW"/>
</dbReference>